<reference evidence="1 2" key="1">
    <citation type="submission" date="2020-06" db="EMBL/GenBank/DDBJ databases">
        <authorList>
            <person name="Li R."/>
            <person name="Bekaert M."/>
        </authorList>
    </citation>
    <scope>NUCLEOTIDE SEQUENCE [LARGE SCALE GENOMIC DNA]</scope>
    <source>
        <strain evidence="2">wild</strain>
    </source>
</reference>
<dbReference type="EMBL" id="CACVKT020009075">
    <property type="protein sequence ID" value="CAC5420072.1"/>
    <property type="molecule type" value="Genomic_DNA"/>
</dbReference>
<organism evidence="1 2">
    <name type="scientific">Mytilus coruscus</name>
    <name type="common">Sea mussel</name>
    <dbReference type="NCBI Taxonomy" id="42192"/>
    <lineage>
        <taxon>Eukaryota</taxon>
        <taxon>Metazoa</taxon>
        <taxon>Spiralia</taxon>
        <taxon>Lophotrochozoa</taxon>
        <taxon>Mollusca</taxon>
        <taxon>Bivalvia</taxon>
        <taxon>Autobranchia</taxon>
        <taxon>Pteriomorphia</taxon>
        <taxon>Mytilida</taxon>
        <taxon>Mytiloidea</taxon>
        <taxon>Mytilidae</taxon>
        <taxon>Mytilinae</taxon>
        <taxon>Mytilus</taxon>
    </lineage>
</organism>
<dbReference type="Proteomes" id="UP000507470">
    <property type="component" value="Unassembled WGS sequence"/>
</dbReference>
<dbReference type="AlphaFoldDB" id="A0A6J8EJY0"/>
<name>A0A6J8EJY0_MYTCO</name>
<protein>
    <submittedName>
        <fullName evidence="1">Uncharacterized protein</fullName>
    </submittedName>
</protein>
<evidence type="ECO:0000313" key="2">
    <source>
        <dbReference type="Proteomes" id="UP000507470"/>
    </source>
</evidence>
<accession>A0A6J8EJY0</accession>
<keyword evidence="2" id="KW-1185">Reference proteome</keyword>
<proteinExistence type="predicted"/>
<sequence length="308" mass="33559">MLNKPPVEFHRCCYRYKVKIDGKILKTNSVNDAYTEFGTITSAEVFTDTSSVRSSKTSSTKEIITDAVHINTKASTNLDTHISTTSKQIVTSTVEQTDDTPVFIGDNTNVLDYDLSTTKTEIVTPEKNSTLSAATTDSVTIILQKITPQTTISMDIANKAKTQTAQDNKTTQSIRQIGNTTDTDKKIDKQATTEIVYITNSETKQATPQLVSTVNDMSVTFVDTTAHAATVSDPKTSKAVQTTTQAATTKSTTEQSTTKASITTKFLSTTAEKSTTQTPFSTDLVMITTRDASKTDEQSNTTKQHQML</sequence>
<dbReference type="OrthoDB" id="10640774at2759"/>
<gene>
    <name evidence="1" type="ORF">MCOR_52339</name>
</gene>
<evidence type="ECO:0000313" key="1">
    <source>
        <dbReference type="EMBL" id="CAC5420072.1"/>
    </source>
</evidence>